<evidence type="ECO:0000313" key="4">
    <source>
        <dbReference type="Proteomes" id="UP000182814"/>
    </source>
</evidence>
<dbReference type="EMBL" id="LT629746">
    <property type="protein sequence ID" value="SDT04470.1"/>
    <property type="molecule type" value="Genomic_DNA"/>
</dbReference>
<accession>A0A0J6GY85</accession>
<proteinExistence type="predicted"/>
<evidence type="ECO:0000313" key="3">
    <source>
        <dbReference type="EMBL" id="SDT04470.1"/>
    </source>
</evidence>
<evidence type="ECO:0000313" key="5">
    <source>
        <dbReference type="Proteomes" id="UP000434925"/>
    </source>
</evidence>
<reference evidence="3" key="2">
    <citation type="submission" date="2016-10" db="EMBL/GenBank/DDBJ databases">
        <authorList>
            <person name="de Groot N.N."/>
        </authorList>
    </citation>
    <scope>NUCLEOTIDE SEQUENCE [LARGE SCALE GENOMIC DNA]</scope>
    <source>
        <strain evidence="3">BS3782</strain>
    </source>
</reference>
<dbReference type="AlphaFoldDB" id="A0A0J6GY85"/>
<keyword evidence="4" id="KW-1185">Reference proteome</keyword>
<dbReference type="EMBL" id="VZPO01000010">
    <property type="protein sequence ID" value="KAB0500985.1"/>
    <property type="molecule type" value="Genomic_DNA"/>
</dbReference>
<feature type="compositionally biased region" description="Basic and acidic residues" evidence="1">
    <location>
        <begin position="15"/>
        <end position="57"/>
    </location>
</feature>
<name>A0A0J6GY85_9PSED</name>
<dbReference type="RefSeq" id="WP_038982386.1">
    <property type="nucleotide sequence ID" value="NZ_JYLB01000009.1"/>
</dbReference>
<evidence type="ECO:0000256" key="1">
    <source>
        <dbReference type="SAM" id="MobiDB-lite"/>
    </source>
</evidence>
<gene>
    <name evidence="2" type="ORF">F7R14_23390</name>
    <name evidence="3" type="ORF">SAMN04490191_3010</name>
</gene>
<protein>
    <submittedName>
        <fullName evidence="3">Uncharacterized protein</fullName>
    </submittedName>
</protein>
<reference evidence="2 5" key="3">
    <citation type="submission" date="2019-09" db="EMBL/GenBank/DDBJ databases">
        <title>Draft genome sequences of 48 bacterial type strains from the CCUG.</title>
        <authorList>
            <person name="Tunovic T."/>
            <person name="Pineiro-Iglesias B."/>
            <person name="Unosson C."/>
            <person name="Inganas E."/>
            <person name="Ohlen M."/>
            <person name="Cardew S."/>
            <person name="Jensie-Markopoulos S."/>
            <person name="Salva-Serra F."/>
            <person name="Jaen-Luchoro D."/>
            <person name="Karlsson R."/>
            <person name="Svensson-Stadler L."/>
            <person name="Chun J."/>
            <person name="Moore E."/>
        </authorList>
    </citation>
    <scope>NUCLEOTIDE SEQUENCE [LARGE SCALE GENOMIC DNA]</scope>
    <source>
        <strain evidence="2 5">CCUG 51522</strain>
    </source>
</reference>
<evidence type="ECO:0000313" key="2">
    <source>
        <dbReference type="EMBL" id="KAB0500985.1"/>
    </source>
</evidence>
<dbReference type="Proteomes" id="UP000182814">
    <property type="component" value="Chromosome I"/>
</dbReference>
<feature type="region of interest" description="Disordered" evidence="1">
    <location>
        <begin position="1"/>
        <end position="80"/>
    </location>
</feature>
<sequence>MAYEQILQGGTSDNDPDRPIPDRDDPSMDHDAPPGMDPSRDPTDTDVDRPEDWRDPALDPDLDDDIPAPDEETPLSDDRR</sequence>
<organism evidence="3 4">
    <name type="scientific">Pseudomonas lini</name>
    <dbReference type="NCBI Taxonomy" id="163011"/>
    <lineage>
        <taxon>Bacteria</taxon>
        <taxon>Pseudomonadati</taxon>
        <taxon>Pseudomonadota</taxon>
        <taxon>Gammaproteobacteria</taxon>
        <taxon>Pseudomonadales</taxon>
        <taxon>Pseudomonadaceae</taxon>
        <taxon>Pseudomonas</taxon>
    </lineage>
</organism>
<feature type="compositionally biased region" description="Acidic residues" evidence="1">
    <location>
        <begin position="58"/>
        <end position="80"/>
    </location>
</feature>
<reference evidence="4" key="1">
    <citation type="submission" date="2016-10" db="EMBL/GenBank/DDBJ databases">
        <authorList>
            <person name="Varghese N."/>
            <person name="Submissions S."/>
        </authorList>
    </citation>
    <scope>NUCLEOTIDE SEQUENCE [LARGE SCALE GENOMIC DNA]</scope>
    <source>
        <strain evidence="4">BS3782</strain>
    </source>
</reference>
<dbReference type="PATRIC" id="fig|163011.3.peg.5924"/>
<dbReference type="Proteomes" id="UP000434925">
    <property type="component" value="Unassembled WGS sequence"/>
</dbReference>